<dbReference type="AlphaFoldDB" id="X0U2D2"/>
<feature type="non-terminal residue" evidence="1">
    <location>
        <position position="1"/>
    </location>
</feature>
<comment type="caution">
    <text evidence="1">The sequence shown here is derived from an EMBL/GenBank/DDBJ whole genome shotgun (WGS) entry which is preliminary data.</text>
</comment>
<gene>
    <name evidence="1" type="ORF">S01H1_28062</name>
</gene>
<reference evidence="1" key="1">
    <citation type="journal article" date="2014" name="Front. Microbiol.">
        <title>High frequency of phylogenetically diverse reductive dehalogenase-homologous genes in deep subseafloor sedimentary metagenomes.</title>
        <authorList>
            <person name="Kawai M."/>
            <person name="Futagami T."/>
            <person name="Toyoda A."/>
            <person name="Takaki Y."/>
            <person name="Nishi S."/>
            <person name="Hori S."/>
            <person name="Arai W."/>
            <person name="Tsubouchi T."/>
            <person name="Morono Y."/>
            <person name="Uchiyama I."/>
            <person name="Ito T."/>
            <person name="Fujiyama A."/>
            <person name="Inagaki F."/>
            <person name="Takami H."/>
        </authorList>
    </citation>
    <scope>NUCLEOTIDE SEQUENCE</scope>
    <source>
        <strain evidence="1">Expedition CK06-06</strain>
    </source>
</reference>
<protein>
    <recommendedName>
        <fullName evidence="2">PIN domain-containing protein</fullName>
    </recommendedName>
</protein>
<evidence type="ECO:0008006" key="2">
    <source>
        <dbReference type="Google" id="ProtNLM"/>
    </source>
</evidence>
<proteinExistence type="predicted"/>
<accession>X0U2D2</accession>
<dbReference type="EMBL" id="BARS01017130">
    <property type="protein sequence ID" value="GAF94552.1"/>
    <property type="molecule type" value="Genomic_DNA"/>
</dbReference>
<name>X0U2D2_9ZZZZ</name>
<sequence>FEKVDKLLSSNYFDVVSLDNFYRSISVIKCLNPIALPDCATIALALKNDVPALFAMKEKELTKRIDDKAFEINIYFLEELLNQNNQ</sequence>
<evidence type="ECO:0000313" key="1">
    <source>
        <dbReference type="EMBL" id="GAF94552.1"/>
    </source>
</evidence>
<organism evidence="1">
    <name type="scientific">marine sediment metagenome</name>
    <dbReference type="NCBI Taxonomy" id="412755"/>
    <lineage>
        <taxon>unclassified sequences</taxon>
        <taxon>metagenomes</taxon>
        <taxon>ecological metagenomes</taxon>
    </lineage>
</organism>